<organism evidence="8 9">
    <name type="scientific">Desulfohalobium retbaense (strain ATCC 49708 / DSM 5692 / JCM 16813 / HR100)</name>
    <dbReference type="NCBI Taxonomy" id="485915"/>
    <lineage>
        <taxon>Bacteria</taxon>
        <taxon>Pseudomonadati</taxon>
        <taxon>Thermodesulfobacteriota</taxon>
        <taxon>Desulfovibrionia</taxon>
        <taxon>Desulfovibrionales</taxon>
        <taxon>Desulfohalobiaceae</taxon>
        <taxon>Desulfohalobium</taxon>
    </lineage>
</organism>
<dbReference type="InterPro" id="IPR002903">
    <property type="entry name" value="RsmH"/>
</dbReference>
<feature type="compositionally biased region" description="Basic and acidic residues" evidence="7">
    <location>
        <begin position="320"/>
        <end position="332"/>
    </location>
</feature>
<dbReference type="RefSeq" id="WP_015751188.1">
    <property type="nucleotide sequence ID" value="NC_013223.1"/>
</dbReference>
<feature type="binding site" evidence="6">
    <location>
        <position position="113"/>
    </location>
    <ligand>
        <name>S-adenosyl-L-methionine</name>
        <dbReference type="ChEBI" id="CHEBI:59789"/>
    </ligand>
</feature>
<feature type="region of interest" description="Disordered" evidence="7">
    <location>
        <begin position="305"/>
        <end position="332"/>
    </location>
</feature>
<dbReference type="InterPro" id="IPR029063">
    <property type="entry name" value="SAM-dependent_MTases_sf"/>
</dbReference>
<dbReference type="STRING" id="485915.Dret_0738"/>
<evidence type="ECO:0000256" key="4">
    <source>
        <dbReference type="ARBA" id="ARBA00022679"/>
    </source>
</evidence>
<dbReference type="GO" id="GO:0070475">
    <property type="term" value="P:rRNA base methylation"/>
    <property type="evidence" value="ECO:0007669"/>
    <property type="project" value="UniProtKB-UniRule"/>
</dbReference>
<dbReference type="SUPFAM" id="SSF53335">
    <property type="entry name" value="S-adenosyl-L-methionine-dependent methyltransferases"/>
    <property type="match status" value="1"/>
</dbReference>
<sequence>MSDHDNSTPSGIETRPLHQSVLLAEVLQALKPRPGGRYLDGTLGLGGHAEAILEHAPDSEVLGLDRDGAALDAAEARLDRFGDRVHMAQISFSRFVSALDQLGWETVDGALIDLGVSSLQLDSPERGFSFLHDGPLDMRMDSGMGVPPAKSLLNKASQETLRRIIRDYGEEPMAGRIAKRIVMTREKTPLETTLQLAHVVEQAYPAKRRAQSRNHPATKTFQALRIAVNKELEELEAFLEAIPDRLCVGGRLAVISFHSLEDRIVKHRLRREARGCRCPKEQPICVCGYRPRLQVLTKKPLLPSAEEMEANSRSRSAKLRVAERIEPEYPHD</sequence>
<evidence type="ECO:0000256" key="6">
    <source>
        <dbReference type="HAMAP-Rule" id="MF_01007"/>
    </source>
</evidence>
<dbReference type="GO" id="GO:0005737">
    <property type="term" value="C:cytoplasm"/>
    <property type="evidence" value="ECO:0007669"/>
    <property type="project" value="UniProtKB-SubCell"/>
</dbReference>
<dbReference type="SUPFAM" id="SSF81799">
    <property type="entry name" value="Putative methyltransferase TM0872, insert domain"/>
    <property type="match status" value="1"/>
</dbReference>
<evidence type="ECO:0000256" key="1">
    <source>
        <dbReference type="ARBA" id="ARBA00010396"/>
    </source>
</evidence>
<keyword evidence="2 6" id="KW-0698">rRNA processing</keyword>
<dbReference type="HOGENOM" id="CLU_038422_2_0_7"/>
<comment type="catalytic activity">
    <reaction evidence="6">
        <text>cytidine(1402) in 16S rRNA + S-adenosyl-L-methionine = N(4)-methylcytidine(1402) in 16S rRNA + S-adenosyl-L-homocysteine + H(+)</text>
        <dbReference type="Rhea" id="RHEA:42928"/>
        <dbReference type="Rhea" id="RHEA-COMP:10286"/>
        <dbReference type="Rhea" id="RHEA-COMP:10287"/>
        <dbReference type="ChEBI" id="CHEBI:15378"/>
        <dbReference type="ChEBI" id="CHEBI:57856"/>
        <dbReference type="ChEBI" id="CHEBI:59789"/>
        <dbReference type="ChEBI" id="CHEBI:74506"/>
        <dbReference type="ChEBI" id="CHEBI:82748"/>
        <dbReference type="EC" id="2.1.1.199"/>
    </reaction>
</comment>
<evidence type="ECO:0000256" key="7">
    <source>
        <dbReference type="SAM" id="MobiDB-lite"/>
    </source>
</evidence>
<dbReference type="Gene3D" id="1.10.150.170">
    <property type="entry name" value="Putative methyltransferase TM0872, insert domain"/>
    <property type="match status" value="1"/>
</dbReference>
<dbReference type="eggNOG" id="COG0275">
    <property type="taxonomic scope" value="Bacteria"/>
</dbReference>
<keyword evidence="6" id="KW-0963">Cytoplasm</keyword>
<dbReference type="PANTHER" id="PTHR11265">
    <property type="entry name" value="S-ADENOSYL-METHYLTRANSFERASE MRAW"/>
    <property type="match status" value="1"/>
</dbReference>
<dbReference type="NCBIfam" id="TIGR00006">
    <property type="entry name" value="16S rRNA (cytosine(1402)-N(4))-methyltransferase RsmH"/>
    <property type="match status" value="1"/>
</dbReference>
<evidence type="ECO:0000256" key="5">
    <source>
        <dbReference type="ARBA" id="ARBA00022691"/>
    </source>
</evidence>
<evidence type="ECO:0000313" key="8">
    <source>
        <dbReference type="EMBL" id="ACV68030.1"/>
    </source>
</evidence>
<feature type="binding site" evidence="6">
    <location>
        <begin position="46"/>
        <end position="48"/>
    </location>
    <ligand>
        <name>S-adenosyl-L-methionine</name>
        <dbReference type="ChEBI" id="CHEBI:59789"/>
    </ligand>
</feature>
<dbReference type="InterPro" id="IPR023397">
    <property type="entry name" value="SAM-dep_MeTrfase_MraW_recog"/>
</dbReference>
<keyword evidence="4 6" id="KW-0808">Transferase</keyword>
<protein>
    <recommendedName>
        <fullName evidence="6">Ribosomal RNA small subunit methyltransferase H</fullName>
        <ecNumber evidence="6">2.1.1.199</ecNumber>
    </recommendedName>
    <alternativeName>
        <fullName evidence="6">16S rRNA m(4)C1402 methyltransferase</fullName>
    </alternativeName>
    <alternativeName>
        <fullName evidence="6">rRNA (cytosine-N(4)-)-methyltransferase RsmH</fullName>
    </alternativeName>
</protein>
<comment type="similarity">
    <text evidence="1 6">Belongs to the methyltransferase superfamily. RsmH family.</text>
</comment>
<keyword evidence="3 6" id="KW-0489">Methyltransferase</keyword>
<dbReference type="PANTHER" id="PTHR11265:SF0">
    <property type="entry name" value="12S RRNA N4-METHYLCYTIDINE METHYLTRANSFERASE"/>
    <property type="match status" value="1"/>
</dbReference>
<dbReference type="Pfam" id="PF01795">
    <property type="entry name" value="Methyltransf_5"/>
    <property type="match status" value="1"/>
</dbReference>
<dbReference type="KEGG" id="drt:Dret_0738"/>
<comment type="subcellular location">
    <subcellularLocation>
        <location evidence="6">Cytoplasm</location>
    </subcellularLocation>
</comment>
<dbReference type="Gene3D" id="3.40.50.150">
    <property type="entry name" value="Vaccinia Virus protein VP39"/>
    <property type="match status" value="1"/>
</dbReference>
<dbReference type="Proteomes" id="UP000001052">
    <property type="component" value="Chromosome"/>
</dbReference>
<feature type="binding site" evidence="6">
    <location>
        <position position="120"/>
    </location>
    <ligand>
        <name>S-adenosyl-L-methionine</name>
        <dbReference type="ChEBI" id="CHEBI:59789"/>
    </ligand>
</feature>
<gene>
    <name evidence="6" type="primary">rsmH</name>
    <name evidence="8" type="ordered locus">Dret_0738</name>
</gene>
<proteinExistence type="inferred from homology"/>
<evidence type="ECO:0000313" key="9">
    <source>
        <dbReference type="Proteomes" id="UP000001052"/>
    </source>
</evidence>
<dbReference type="EC" id="2.1.1.199" evidence="6"/>
<reference evidence="9" key="1">
    <citation type="submission" date="2009-09" db="EMBL/GenBank/DDBJ databases">
        <title>The complete chromosome of Desulfohalobium retbaense DSM 5692.</title>
        <authorList>
            <consortium name="US DOE Joint Genome Institute (JGI-PGF)"/>
            <person name="Lucas S."/>
            <person name="Copeland A."/>
            <person name="Lapidus A."/>
            <person name="Glavina del Rio T."/>
            <person name="Dalin E."/>
            <person name="Tice H."/>
            <person name="Bruce D."/>
            <person name="Goodwin L."/>
            <person name="Pitluck S."/>
            <person name="Kyrpides N."/>
            <person name="Mavromatis K."/>
            <person name="Ivanova N."/>
            <person name="Mikhailova N."/>
            <person name="Munk A.C."/>
            <person name="Brettin T."/>
            <person name="Detter J.C."/>
            <person name="Han C."/>
            <person name="Tapia R."/>
            <person name="Larimer F."/>
            <person name="Land M."/>
            <person name="Hauser L."/>
            <person name="Markowitz V."/>
            <person name="Cheng J.-F."/>
            <person name="Hugenholtz P."/>
            <person name="Woyke T."/>
            <person name="Wu D."/>
            <person name="Spring S."/>
            <person name="Klenk H.-P."/>
            <person name="Eisen J.A."/>
        </authorList>
    </citation>
    <scope>NUCLEOTIDE SEQUENCE [LARGE SCALE GENOMIC DNA]</scope>
    <source>
        <strain evidence="9">DSM 5692</strain>
    </source>
</reference>
<feature type="binding site" evidence="6">
    <location>
        <position position="92"/>
    </location>
    <ligand>
        <name>S-adenosyl-L-methionine</name>
        <dbReference type="ChEBI" id="CHEBI:59789"/>
    </ligand>
</feature>
<dbReference type="AlphaFoldDB" id="C8X0T3"/>
<dbReference type="EMBL" id="CP001734">
    <property type="protein sequence ID" value="ACV68030.1"/>
    <property type="molecule type" value="Genomic_DNA"/>
</dbReference>
<reference evidence="8 9" key="2">
    <citation type="journal article" date="2010" name="Stand. Genomic Sci.">
        <title>Complete genome sequence of Desulfohalobium retbaense type strain (HR(100)).</title>
        <authorList>
            <person name="Spring S."/>
            <person name="Nolan M."/>
            <person name="Lapidus A."/>
            <person name="Glavina Del Rio T."/>
            <person name="Copeland A."/>
            <person name="Tice H."/>
            <person name="Cheng J.F."/>
            <person name="Lucas S."/>
            <person name="Land M."/>
            <person name="Chen F."/>
            <person name="Bruce D."/>
            <person name="Goodwin L."/>
            <person name="Pitluck S."/>
            <person name="Ivanova N."/>
            <person name="Mavromatis K."/>
            <person name="Mikhailova N."/>
            <person name="Pati A."/>
            <person name="Chen A."/>
            <person name="Palaniappan K."/>
            <person name="Hauser L."/>
            <person name="Chang Y.J."/>
            <person name="Jeffries C.D."/>
            <person name="Munk C."/>
            <person name="Kiss H."/>
            <person name="Chain P."/>
            <person name="Han C."/>
            <person name="Brettin T."/>
            <person name="Detter J.C."/>
            <person name="Schuler E."/>
            <person name="Goker M."/>
            <person name="Rohde M."/>
            <person name="Bristow J."/>
            <person name="Eisen J.A."/>
            <person name="Markowitz V."/>
            <person name="Hugenholtz P."/>
            <person name="Kyrpides N.C."/>
            <person name="Klenk H.P."/>
        </authorList>
    </citation>
    <scope>NUCLEOTIDE SEQUENCE [LARGE SCALE GENOMIC DNA]</scope>
    <source>
        <strain evidence="8 9">DSM 5692</strain>
    </source>
</reference>
<comment type="function">
    <text evidence="6">Specifically methylates the N4 position of cytidine in position 1402 (C1402) of 16S rRNA.</text>
</comment>
<dbReference type="GO" id="GO:0071424">
    <property type="term" value="F:rRNA (cytosine-N4-)-methyltransferase activity"/>
    <property type="evidence" value="ECO:0007669"/>
    <property type="project" value="UniProtKB-UniRule"/>
</dbReference>
<accession>C8X0T3</accession>
<keyword evidence="9" id="KW-1185">Reference proteome</keyword>
<keyword evidence="5 6" id="KW-0949">S-adenosyl-L-methionine</keyword>
<dbReference type="PIRSF" id="PIRSF004486">
    <property type="entry name" value="MraW"/>
    <property type="match status" value="1"/>
</dbReference>
<feature type="binding site" evidence="6">
    <location>
        <position position="65"/>
    </location>
    <ligand>
        <name>S-adenosyl-L-methionine</name>
        <dbReference type="ChEBI" id="CHEBI:59789"/>
    </ligand>
</feature>
<name>C8X0T3_DESRD</name>
<evidence type="ECO:0000256" key="2">
    <source>
        <dbReference type="ARBA" id="ARBA00022552"/>
    </source>
</evidence>
<dbReference type="HAMAP" id="MF_01007">
    <property type="entry name" value="16SrRNA_methyltr_H"/>
    <property type="match status" value="1"/>
</dbReference>
<evidence type="ECO:0000256" key="3">
    <source>
        <dbReference type="ARBA" id="ARBA00022603"/>
    </source>
</evidence>